<dbReference type="InterPro" id="IPR044880">
    <property type="entry name" value="NCX_ion-bd_dom_sf"/>
</dbReference>
<evidence type="ECO:0000256" key="6">
    <source>
        <dbReference type="ARBA" id="ARBA00023136"/>
    </source>
</evidence>
<feature type="transmembrane region" description="Helical" evidence="8">
    <location>
        <begin position="595"/>
        <end position="616"/>
    </location>
</feature>
<evidence type="ECO:0000313" key="12">
    <source>
        <dbReference type="Proteomes" id="UP001497600"/>
    </source>
</evidence>
<dbReference type="Proteomes" id="UP001497600">
    <property type="component" value="Chromosome C"/>
</dbReference>
<keyword evidence="9" id="KW-0732">Signal</keyword>
<sequence length="716" mass="79472">MRLNFIYVGSIIFLVVHHVQLAKANGIDSSIEKSISNAFTSSDNNNYNCTAIHEIPRADQCEFIREECSDYKLGYINYLRLYYCTFSFLRLGAIVPLLIILGLLFVSLGLTASDYLCPNLYTISVFLKMSDNLAGLTLLALGNGAPDILSTFTAMDLGSGDLAISELVGAAFFITTVVVGTMGILHPFKVPEVPFIRDAGFFAAVTIVLFHASLTQKLTTMHCIVLVSLYLIYVVIVISSHSIAKSRSRQRMRQIRARGNYIHGTERLSSVNDEVDEEFGDVDGDAVYLEDLDTLPTIEELLNNHNNQLTSERVLRSNTSSSLPTGHYGLNVLLKNLQQHSNNGSIQLPYDVDNDIVITGRSATAPEMSSTQPEETQTNIRPPPTRYRDDDSDSESLEVRYQGNIISTSRSTSSLLSKLFIPNLTSFKTMSLHNKIFNLAMLPIFILLRVSVPVRDQASVHKLDFQERAQFDSQFAPQQSTDIIDDDPIDYDFDRTLLRIQIFFAVTLIACVWFDHVTHFWSTVFPISVILSIILSMCVYLFYQKINGIRRIRIFYYVSSVIGFITSITWVSIFATEIVAILKIVSLIYNISDEVLGLTVFALGNSVGDFISNYTIASMGMPLMAFGACFGGPILTFSSLGVSGLIIINGSPDYEGAYILKKSSTLAILILGLGASLSFLLMRVTTNNMVVDKKIGTILICNWIVTTTICLILECI</sequence>
<organism evidence="11 12">
    <name type="scientific">[Candida] anglica</name>
    <dbReference type="NCBI Taxonomy" id="148631"/>
    <lineage>
        <taxon>Eukaryota</taxon>
        <taxon>Fungi</taxon>
        <taxon>Dikarya</taxon>
        <taxon>Ascomycota</taxon>
        <taxon>Saccharomycotina</taxon>
        <taxon>Pichiomycetes</taxon>
        <taxon>Debaryomycetaceae</taxon>
        <taxon>Kurtzmaniella</taxon>
    </lineage>
</organism>
<reference evidence="11 12" key="1">
    <citation type="submission" date="2024-01" db="EMBL/GenBank/DDBJ databases">
        <authorList>
            <consortium name="Genoscope - CEA"/>
            <person name="William W."/>
        </authorList>
    </citation>
    <scope>NUCLEOTIDE SEQUENCE [LARGE SCALE GENOMIC DNA]</scope>
    <source>
        <strain evidence="11 12">29B2s-10</strain>
    </source>
</reference>
<feature type="transmembrane region" description="Helical" evidence="8">
    <location>
        <begin position="195"/>
        <end position="213"/>
    </location>
</feature>
<evidence type="ECO:0000256" key="9">
    <source>
        <dbReference type="SAM" id="SignalP"/>
    </source>
</evidence>
<feature type="transmembrane region" description="Helical" evidence="8">
    <location>
        <begin position="219"/>
        <end position="244"/>
    </location>
</feature>
<comment type="similarity">
    <text evidence="2">Belongs to the Ca(2+):cation antiporter (CaCA) (TC 2.A.19) family.</text>
</comment>
<feature type="compositionally biased region" description="Polar residues" evidence="7">
    <location>
        <begin position="367"/>
        <end position="380"/>
    </location>
</feature>
<accession>A0ABP0EE30</accession>
<feature type="region of interest" description="Disordered" evidence="7">
    <location>
        <begin position="363"/>
        <end position="394"/>
    </location>
</feature>
<name>A0ABP0EE30_9ASCO</name>
<feature type="non-terminal residue" evidence="11">
    <location>
        <position position="1"/>
    </location>
</feature>
<evidence type="ECO:0000256" key="8">
    <source>
        <dbReference type="SAM" id="Phobius"/>
    </source>
</evidence>
<evidence type="ECO:0000256" key="5">
    <source>
        <dbReference type="ARBA" id="ARBA00022989"/>
    </source>
</evidence>
<feature type="chain" id="PRO_5047205600" description="Sodium/calcium exchanger membrane region domain-containing protein" evidence="9">
    <location>
        <begin position="25"/>
        <end position="716"/>
    </location>
</feature>
<evidence type="ECO:0000256" key="4">
    <source>
        <dbReference type="ARBA" id="ARBA00022692"/>
    </source>
</evidence>
<keyword evidence="4 8" id="KW-0812">Transmembrane</keyword>
<evidence type="ECO:0000256" key="1">
    <source>
        <dbReference type="ARBA" id="ARBA00004141"/>
    </source>
</evidence>
<evidence type="ECO:0000256" key="2">
    <source>
        <dbReference type="ARBA" id="ARBA00008170"/>
    </source>
</evidence>
<keyword evidence="5 8" id="KW-1133">Transmembrane helix</keyword>
<feature type="transmembrane region" description="Helical" evidence="8">
    <location>
        <begin position="520"/>
        <end position="542"/>
    </location>
</feature>
<protein>
    <recommendedName>
        <fullName evidence="10">Sodium/calcium exchanger membrane region domain-containing protein</fullName>
    </recommendedName>
</protein>
<feature type="domain" description="Sodium/calcium exchanger membrane region" evidence="10">
    <location>
        <begin position="99"/>
        <end position="238"/>
    </location>
</feature>
<feature type="domain" description="Sodium/calcium exchanger membrane region" evidence="10">
    <location>
        <begin position="560"/>
        <end position="710"/>
    </location>
</feature>
<feature type="transmembrane region" description="Helical" evidence="8">
    <location>
        <begin position="554"/>
        <end position="575"/>
    </location>
</feature>
<dbReference type="Pfam" id="PF01699">
    <property type="entry name" value="Na_Ca_ex"/>
    <property type="match status" value="2"/>
</dbReference>
<feature type="transmembrane region" description="Helical" evidence="8">
    <location>
        <begin position="496"/>
        <end position="514"/>
    </location>
</feature>
<proteinExistence type="inferred from homology"/>
<feature type="transmembrane region" description="Helical" evidence="8">
    <location>
        <begin position="623"/>
        <end position="646"/>
    </location>
</feature>
<feature type="transmembrane region" description="Helical" evidence="8">
    <location>
        <begin position="88"/>
        <end position="112"/>
    </location>
</feature>
<dbReference type="PANTHER" id="PTHR12266:SF0">
    <property type="entry name" value="MITOCHONDRIAL SODIUM_CALCIUM EXCHANGER PROTEIN"/>
    <property type="match status" value="1"/>
</dbReference>
<dbReference type="Gene3D" id="1.20.1420.30">
    <property type="entry name" value="NCX, central ion-binding region"/>
    <property type="match status" value="2"/>
</dbReference>
<evidence type="ECO:0000256" key="3">
    <source>
        <dbReference type="ARBA" id="ARBA00022448"/>
    </source>
</evidence>
<evidence type="ECO:0000256" key="7">
    <source>
        <dbReference type="SAM" id="MobiDB-lite"/>
    </source>
</evidence>
<feature type="transmembrane region" description="Helical" evidence="8">
    <location>
        <begin position="666"/>
        <end position="684"/>
    </location>
</feature>
<evidence type="ECO:0000259" key="10">
    <source>
        <dbReference type="Pfam" id="PF01699"/>
    </source>
</evidence>
<keyword evidence="6 8" id="KW-0472">Membrane</keyword>
<keyword evidence="12" id="KW-1185">Reference proteome</keyword>
<keyword evidence="3" id="KW-0813">Transport</keyword>
<dbReference type="PANTHER" id="PTHR12266">
    <property type="entry name" value="NA+/CA2+ K+ INDEPENDENT EXCHANGER"/>
    <property type="match status" value="1"/>
</dbReference>
<dbReference type="EMBL" id="OZ004255">
    <property type="protein sequence ID" value="CAK7901338.1"/>
    <property type="molecule type" value="Genomic_DNA"/>
</dbReference>
<dbReference type="InterPro" id="IPR051359">
    <property type="entry name" value="CaCA_antiporter"/>
</dbReference>
<feature type="signal peptide" evidence="9">
    <location>
        <begin position="1"/>
        <end position="24"/>
    </location>
</feature>
<comment type="subcellular location">
    <subcellularLocation>
        <location evidence="1">Membrane</location>
        <topology evidence="1">Multi-pass membrane protein</topology>
    </subcellularLocation>
</comment>
<evidence type="ECO:0000313" key="11">
    <source>
        <dbReference type="EMBL" id="CAK7901338.1"/>
    </source>
</evidence>
<dbReference type="InterPro" id="IPR004837">
    <property type="entry name" value="NaCa_Exmemb"/>
</dbReference>
<feature type="transmembrane region" description="Helical" evidence="8">
    <location>
        <begin position="167"/>
        <end position="188"/>
    </location>
</feature>
<gene>
    <name evidence="11" type="ORF">CAAN4_C11584</name>
</gene>